<dbReference type="InterPro" id="IPR035906">
    <property type="entry name" value="MetI-like_sf"/>
</dbReference>
<feature type="domain" description="ABC transmembrane type-1" evidence="9">
    <location>
        <begin position="58"/>
        <end position="254"/>
    </location>
</feature>
<dbReference type="Proteomes" id="UP000553766">
    <property type="component" value="Unassembled WGS sequence"/>
</dbReference>
<feature type="transmembrane region" description="Helical" evidence="8">
    <location>
        <begin position="95"/>
        <end position="121"/>
    </location>
</feature>
<evidence type="ECO:0000259" key="9">
    <source>
        <dbReference type="PROSITE" id="PS50928"/>
    </source>
</evidence>
<evidence type="ECO:0000256" key="1">
    <source>
        <dbReference type="ARBA" id="ARBA00004651"/>
    </source>
</evidence>
<dbReference type="RefSeq" id="WP_184009545.1">
    <property type="nucleotide sequence ID" value="NZ_JACIJS010000003.1"/>
</dbReference>
<dbReference type="Pfam" id="PF00528">
    <property type="entry name" value="BPD_transp_1"/>
    <property type="match status" value="1"/>
</dbReference>
<comment type="subcellular location">
    <subcellularLocation>
        <location evidence="1 8">Cell membrane</location>
        <topology evidence="1 8">Multi-pass membrane protein</topology>
    </subcellularLocation>
</comment>
<dbReference type="PANTHER" id="PTHR43848">
    <property type="entry name" value="PUTRESCINE TRANSPORT SYSTEM PERMEASE PROTEIN POTI"/>
    <property type="match status" value="1"/>
</dbReference>
<keyword evidence="11" id="KW-1185">Reference proteome</keyword>
<keyword evidence="7 8" id="KW-0472">Membrane</keyword>
<dbReference type="Gene3D" id="1.10.3720.10">
    <property type="entry name" value="MetI-like"/>
    <property type="match status" value="1"/>
</dbReference>
<keyword evidence="4" id="KW-1003">Cell membrane</keyword>
<evidence type="ECO:0000256" key="7">
    <source>
        <dbReference type="ARBA" id="ARBA00023136"/>
    </source>
</evidence>
<feature type="transmembrane region" description="Helical" evidence="8">
    <location>
        <begin position="54"/>
        <end position="83"/>
    </location>
</feature>
<evidence type="ECO:0000256" key="2">
    <source>
        <dbReference type="ARBA" id="ARBA00007069"/>
    </source>
</evidence>
<comment type="caution">
    <text evidence="10">The sequence shown here is derived from an EMBL/GenBank/DDBJ whole genome shotgun (WGS) entry which is preliminary data.</text>
</comment>
<proteinExistence type="inferred from homology"/>
<sequence>MRWVMLILALAGFALLYVPLLILVIYSFNASQLVSVWGGWSTRWYVELWSNEAILDAAFVSLQVAVLSATIGTAFGTLIGYVLSRFGGFRLRTVFTAMATAPIVMPEVVTGLSLLLLFISMEQLIGWPAGRSVTTIVIAHATFGMAFVAVVIQTRLAGFDRSIEEAARDLGARQPQIFLGITLPVIAPALISGWLLAFTLSLDDLVIASFVSGQGSSTLPMVIYSKVRLGVSPDVNALGTIVIAAVALGLFLAAWIMRRGDAKRKREEARAMAGQ</sequence>
<dbReference type="GO" id="GO:0005886">
    <property type="term" value="C:plasma membrane"/>
    <property type="evidence" value="ECO:0007669"/>
    <property type="project" value="UniProtKB-SubCell"/>
</dbReference>
<feature type="transmembrane region" description="Helical" evidence="8">
    <location>
        <begin position="177"/>
        <end position="197"/>
    </location>
</feature>
<dbReference type="InterPro" id="IPR000515">
    <property type="entry name" value="MetI-like"/>
</dbReference>
<dbReference type="GO" id="GO:0055085">
    <property type="term" value="P:transmembrane transport"/>
    <property type="evidence" value="ECO:0007669"/>
    <property type="project" value="InterPro"/>
</dbReference>
<dbReference type="AlphaFoldDB" id="A0A840WZX1"/>
<evidence type="ECO:0000256" key="4">
    <source>
        <dbReference type="ARBA" id="ARBA00022475"/>
    </source>
</evidence>
<dbReference type="InterPro" id="IPR051789">
    <property type="entry name" value="Bact_Polyamine_Transport"/>
</dbReference>
<evidence type="ECO:0000256" key="5">
    <source>
        <dbReference type="ARBA" id="ARBA00022692"/>
    </source>
</evidence>
<evidence type="ECO:0000313" key="11">
    <source>
        <dbReference type="Proteomes" id="UP000553766"/>
    </source>
</evidence>
<evidence type="ECO:0000256" key="3">
    <source>
        <dbReference type="ARBA" id="ARBA00022448"/>
    </source>
</evidence>
<keyword evidence="6 8" id="KW-1133">Transmembrane helix</keyword>
<dbReference type="CDD" id="cd06261">
    <property type="entry name" value="TM_PBP2"/>
    <property type="match status" value="1"/>
</dbReference>
<evidence type="ECO:0000256" key="8">
    <source>
        <dbReference type="RuleBase" id="RU363032"/>
    </source>
</evidence>
<evidence type="ECO:0000313" key="10">
    <source>
        <dbReference type="EMBL" id="MBB5515196.1"/>
    </source>
</evidence>
<feature type="transmembrane region" description="Helical" evidence="8">
    <location>
        <begin position="133"/>
        <end position="156"/>
    </location>
</feature>
<dbReference type="PROSITE" id="PS50928">
    <property type="entry name" value="ABC_TM1"/>
    <property type="match status" value="1"/>
</dbReference>
<accession>A0A840WZX1</accession>
<protein>
    <submittedName>
        <fullName evidence="10">Putrescine transport system permease protein</fullName>
    </submittedName>
</protein>
<keyword evidence="5 8" id="KW-0812">Transmembrane</keyword>
<organism evidence="10 11">
    <name type="scientific">Rubricella aquisinus</name>
    <dbReference type="NCBI Taxonomy" id="2028108"/>
    <lineage>
        <taxon>Bacteria</taxon>
        <taxon>Pseudomonadati</taxon>
        <taxon>Pseudomonadota</taxon>
        <taxon>Alphaproteobacteria</taxon>
        <taxon>Rhodobacterales</taxon>
        <taxon>Paracoccaceae</taxon>
        <taxon>Rubricella</taxon>
    </lineage>
</organism>
<dbReference type="SUPFAM" id="SSF161098">
    <property type="entry name" value="MetI-like"/>
    <property type="match status" value="1"/>
</dbReference>
<evidence type="ECO:0000256" key="6">
    <source>
        <dbReference type="ARBA" id="ARBA00022989"/>
    </source>
</evidence>
<dbReference type="PANTHER" id="PTHR43848:SF2">
    <property type="entry name" value="PUTRESCINE TRANSPORT SYSTEM PERMEASE PROTEIN POTI"/>
    <property type="match status" value="1"/>
</dbReference>
<dbReference type="EMBL" id="JACIJS010000003">
    <property type="protein sequence ID" value="MBB5515196.1"/>
    <property type="molecule type" value="Genomic_DNA"/>
</dbReference>
<gene>
    <name evidence="10" type="ORF">FHS89_001206</name>
</gene>
<comment type="similarity">
    <text evidence="2">Belongs to the binding-protein-dependent transport system permease family. CysTW subfamily.</text>
</comment>
<name>A0A840WZX1_9RHOB</name>
<feature type="transmembrane region" description="Helical" evidence="8">
    <location>
        <begin position="237"/>
        <end position="257"/>
    </location>
</feature>
<keyword evidence="3 8" id="KW-0813">Transport</keyword>
<reference evidence="10 11" key="1">
    <citation type="submission" date="2020-08" db="EMBL/GenBank/DDBJ databases">
        <title>Genomic Encyclopedia of Type Strains, Phase IV (KMG-IV): sequencing the most valuable type-strain genomes for metagenomic binning, comparative biology and taxonomic classification.</title>
        <authorList>
            <person name="Goeker M."/>
        </authorList>
    </citation>
    <scope>NUCLEOTIDE SEQUENCE [LARGE SCALE GENOMIC DNA]</scope>
    <source>
        <strain evidence="10 11">DSM 103377</strain>
    </source>
</reference>